<reference evidence="6" key="1">
    <citation type="submission" date="2016-10" db="EMBL/GenBank/DDBJ databases">
        <authorList>
            <person name="Varghese N."/>
            <person name="Submissions S."/>
        </authorList>
    </citation>
    <scope>NUCLEOTIDE SEQUENCE [LARGE SCALE GENOMIC DNA]</scope>
    <source>
        <strain evidence="6">DSM 21368</strain>
    </source>
</reference>
<dbReference type="Pfam" id="PF13377">
    <property type="entry name" value="Peripla_BP_3"/>
    <property type="match status" value="1"/>
</dbReference>
<dbReference type="InterPro" id="IPR000843">
    <property type="entry name" value="HTH_LacI"/>
</dbReference>
<dbReference type="SMART" id="SM00354">
    <property type="entry name" value="HTH_LACI"/>
    <property type="match status" value="1"/>
</dbReference>
<dbReference type="CDD" id="cd06293">
    <property type="entry name" value="PBP1_LacI-like"/>
    <property type="match status" value="1"/>
</dbReference>
<name>A0A1H5M9A5_9MICO</name>
<organism evidence="5 6">
    <name type="scientific">Ruania alba</name>
    <dbReference type="NCBI Taxonomy" id="648782"/>
    <lineage>
        <taxon>Bacteria</taxon>
        <taxon>Bacillati</taxon>
        <taxon>Actinomycetota</taxon>
        <taxon>Actinomycetes</taxon>
        <taxon>Micrococcales</taxon>
        <taxon>Ruaniaceae</taxon>
        <taxon>Ruania</taxon>
    </lineage>
</organism>
<dbReference type="SUPFAM" id="SSF47413">
    <property type="entry name" value="lambda repressor-like DNA-binding domains"/>
    <property type="match status" value="1"/>
</dbReference>
<dbReference type="Gene3D" id="3.40.50.2300">
    <property type="match status" value="2"/>
</dbReference>
<accession>A0A1H5M9A5</accession>
<feature type="domain" description="HTH lacI-type" evidence="4">
    <location>
        <begin position="1"/>
        <end position="53"/>
    </location>
</feature>
<dbReference type="GO" id="GO:0000976">
    <property type="term" value="F:transcription cis-regulatory region binding"/>
    <property type="evidence" value="ECO:0007669"/>
    <property type="project" value="TreeGrafter"/>
</dbReference>
<dbReference type="OrthoDB" id="3595338at2"/>
<dbReference type="SUPFAM" id="SSF53822">
    <property type="entry name" value="Periplasmic binding protein-like I"/>
    <property type="match status" value="1"/>
</dbReference>
<dbReference type="Pfam" id="PF00356">
    <property type="entry name" value="LacI"/>
    <property type="match status" value="1"/>
</dbReference>
<dbReference type="PROSITE" id="PS00356">
    <property type="entry name" value="HTH_LACI_1"/>
    <property type="match status" value="1"/>
</dbReference>
<dbReference type="AlphaFoldDB" id="A0A1H5M9A5"/>
<dbReference type="InterPro" id="IPR010982">
    <property type="entry name" value="Lambda_DNA-bd_dom_sf"/>
</dbReference>
<sequence>MKEVARSAGVSVGTVSNVLNRPDYVSEDNRVRVLEAINRLGYVRNNAARQLRVGRTRTVGLVVLNVANPYFTDVMRGVEDTLSRAGMSVILCNSNGQHDREEANLRMLAEQQVQGLLISPIDADNPALRELISDDLPAVFLGSSAGPIDRCSVSVDDVTGGNLAARHLLNQGHERLMYVHGPLEIGQVRARREGIVAALEAAGVPAGNLASMACPDLTLAAGRDAGERLLGAPERPQAVICANDLLALGMLQAMFAAGVAVPDELALVGYDDIEFAAGSAVPLSSVRQPRYELGRRGAELLLAEIDGSGDHDHQEVVMTPELVVRGSSNRRGR</sequence>
<protein>
    <submittedName>
        <fullName evidence="5">Transcriptional regulator, LacI family</fullName>
    </submittedName>
</protein>
<evidence type="ECO:0000256" key="3">
    <source>
        <dbReference type="ARBA" id="ARBA00023163"/>
    </source>
</evidence>
<dbReference type="PROSITE" id="PS50932">
    <property type="entry name" value="HTH_LACI_2"/>
    <property type="match status" value="1"/>
</dbReference>
<dbReference type="Gene3D" id="1.10.260.40">
    <property type="entry name" value="lambda repressor-like DNA-binding domains"/>
    <property type="match status" value="1"/>
</dbReference>
<dbReference type="PANTHER" id="PTHR30146">
    <property type="entry name" value="LACI-RELATED TRANSCRIPTIONAL REPRESSOR"/>
    <property type="match status" value="1"/>
</dbReference>
<keyword evidence="3" id="KW-0804">Transcription</keyword>
<proteinExistence type="predicted"/>
<dbReference type="EMBL" id="FNTX01000002">
    <property type="protein sequence ID" value="SEE85862.1"/>
    <property type="molecule type" value="Genomic_DNA"/>
</dbReference>
<dbReference type="GO" id="GO:0003700">
    <property type="term" value="F:DNA-binding transcription factor activity"/>
    <property type="evidence" value="ECO:0007669"/>
    <property type="project" value="TreeGrafter"/>
</dbReference>
<evidence type="ECO:0000313" key="5">
    <source>
        <dbReference type="EMBL" id="SEE85862.1"/>
    </source>
</evidence>
<evidence type="ECO:0000256" key="1">
    <source>
        <dbReference type="ARBA" id="ARBA00023015"/>
    </source>
</evidence>
<evidence type="ECO:0000256" key="2">
    <source>
        <dbReference type="ARBA" id="ARBA00023125"/>
    </source>
</evidence>
<dbReference type="InterPro" id="IPR028082">
    <property type="entry name" value="Peripla_BP_I"/>
</dbReference>
<keyword evidence="1" id="KW-0805">Transcription regulation</keyword>
<dbReference type="InterPro" id="IPR046335">
    <property type="entry name" value="LacI/GalR-like_sensor"/>
</dbReference>
<dbReference type="STRING" id="648782.SAMN04488554_3228"/>
<keyword evidence="6" id="KW-1185">Reference proteome</keyword>
<keyword evidence="2" id="KW-0238">DNA-binding</keyword>
<dbReference type="CDD" id="cd01392">
    <property type="entry name" value="HTH_LacI"/>
    <property type="match status" value="1"/>
</dbReference>
<evidence type="ECO:0000313" key="6">
    <source>
        <dbReference type="Proteomes" id="UP000199220"/>
    </source>
</evidence>
<dbReference type="PANTHER" id="PTHR30146:SF109">
    <property type="entry name" value="HTH-TYPE TRANSCRIPTIONAL REGULATOR GALS"/>
    <property type="match status" value="1"/>
</dbReference>
<evidence type="ECO:0000259" key="4">
    <source>
        <dbReference type="PROSITE" id="PS50932"/>
    </source>
</evidence>
<gene>
    <name evidence="5" type="ORF">SAMN04488554_3228</name>
</gene>
<dbReference type="Proteomes" id="UP000199220">
    <property type="component" value="Unassembled WGS sequence"/>
</dbReference>